<dbReference type="InterPro" id="IPR011990">
    <property type="entry name" value="TPR-like_helical_dom_sf"/>
</dbReference>
<dbReference type="Pfam" id="PF13424">
    <property type="entry name" value="TPR_12"/>
    <property type="match status" value="1"/>
</dbReference>
<evidence type="ECO:0000256" key="1">
    <source>
        <dbReference type="ARBA" id="ARBA00023015"/>
    </source>
</evidence>
<gene>
    <name evidence="4" type="ORF">UA74_06380</name>
</gene>
<dbReference type="GO" id="GO:0043531">
    <property type="term" value="F:ADP binding"/>
    <property type="evidence" value="ECO:0007669"/>
    <property type="project" value="InterPro"/>
</dbReference>
<proteinExistence type="predicted"/>
<dbReference type="GO" id="GO:0006355">
    <property type="term" value="P:regulation of DNA-templated transcription"/>
    <property type="evidence" value="ECO:0007669"/>
    <property type="project" value="InterPro"/>
</dbReference>
<name>A0AAC9LBL2_9PSEU</name>
<evidence type="ECO:0000313" key="4">
    <source>
        <dbReference type="EMBL" id="APU13349.1"/>
    </source>
</evidence>
<keyword evidence="1" id="KW-0805">Transcription regulation</keyword>
<dbReference type="InterPro" id="IPR027417">
    <property type="entry name" value="P-loop_NTPase"/>
</dbReference>
<dbReference type="SUPFAM" id="SSF52540">
    <property type="entry name" value="P-loop containing nucleoside triphosphate hydrolases"/>
    <property type="match status" value="1"/>
</dbReference>
<dbReference type="SUPFAM" id="SSF48452">
    <property type="entry name" value="TPR-like"/>
    <property type="match status" value="3"/>
</dbReference>
<dbReference type="InterPro" id="IPR005158">
    <property type="entry name" value="BTAD"/>
</dbReference>
<dbReference type="InterPro" id="IPR016032">
    <property type="entry name" value="Sig_transdc_resp-reg_C-effctor"/>
</dbReference>
<dbReference type="KEGG" id="acad:UA74_06380"/>
<sequence>MRYRLLGPLEFRTGVEWVSPGSPQQRLTLAVLLLHAPHTVSSAALLGELWPEQPPQDGAAAVRRDVDEVRGLLAEHGGDPIRQDQDGYRIDLGPDDVDVTVFTADVDAGVQAMRSGHFREAIDSFDRARTLWRDTPFSDVPASPLILAERPRVLATMRRCQLGLIDARLATGDLGELGGEIDAELTRHPLSEDLWIRKALLCNQLGSRADAMDVFHQAHATLATELGIEPGEEMRRVYVGVLDGEPPAALLRILGVSAPTSAVSAAPAVPPRPDAFLSELPPVSPYFEGRAEEIAVLGDLLDTTDPRAATVVTVNGMAGSGKTTLAVRGCRAAAEQYPDGQLFIDLRGHSGDEPLSPLAAVGRVLYALGVSGEEIPGELHAATARYRAISAGRRLLILADDARDAAQVSPLVPDSAGPRLVVTSRGRLDGLAAPNGVRTVPLDPLAEPDARTLLTEVIGPESADRPDLLDTLVRLGGGLPLSLRILGAQLRQAPERRFAELTDRLASGRLLTALEIQGDPAASVRTVLDQSYATLPEETRRSFRWLSWLPGPEIDARAAAVVLDGDVESADRLLARLDADQLLQQHGAGRYRLHDAVREFAEERSDHEDSERDRSVAVRRVLRWQLGRAWTAIGQDRAFCPTGLDEELADFDPAAFALPAGWTTLRWWDLERATIAAAARTAMHRGLHRVCWMLSYCLTSYLQQRLRLTEWQETSELGTSAAQAADDREGRAWLKNAEGKLLAQLHRLPESIEALTESVRTFGELGHVEAELMVVGNLGIVHSLHGDDALGVELLERAVAQSEQLDAPQRLHVGLNNLTMGYLQTGRADEAVATGRRSLEVLVGLDYPLLNDDRGRALDSLGQAYRRAGLLHEAVRAHAAALRDFEIADNSVDRIVCLHNLGECQRLLGNHDSAVAMFSLALDYQRIADDDWSIARALGRLGTELIEAGRAWEARAPLTEAAELLRRLDVGRADELTRLVSTGDLAGRADALAELFAVRRS</sequence>
<dbReference type="AlphaFoldDB" id="A0AAC9LBL2"/>
<evidence type="ECO:0000313" key="5">
    <source>
        <dbReference type="Proteomes" id="UP000185511"/>
    </source>
</evidence>
<dbReference type="SUPFAM" id="SSF46894">
    <property type="entry name" value="C-terminal effector domain of the bipartite response regulators"/>
    <property type="match status" value="1"/>
</dbReference>
<dbReference type="GO" id="GO:0003677">
    <property type="term" value="F:DNA binding"/>
    <property type="evidence" value="ECO:0007669"/>
    <property type="project" value="UniProtKB-KW"/>
</dbReference>
<dbReference type="PANTHER" id="PTHR35807:SF1">
    <property type="entry name" value="TRANSCRIPTIONAL REGULATOR REDD"/>
    <property type="match status" value="1"/>
</dbReference>
<feature type="domain" description="Bacterial transcriptional activator" evidence="3">
    <location>
        <begin position="97"/>
        <end position="242"/>
    </location>
</feature>
<dbReference type="RefSeq" id="WP_075764021.1">
    <property type="nucleotide sequence ID" value="NZ_CP016076.1"/>
</dbReference>
<dbReference type="InterPro" id="IPR019734">
    <property type="entry name" value="TPR_rpt"/>
</dbReference>
<keyword evidence="5" id="KW-1185">Reference proteome</keyword>
<dbReference type="Gene3D" id="1.10.10.10">
    <property type="entry name" value="Winged helix-like DNA-binding domain superfamily/Winged helix DNA-binding domain"/>
    <property type="match status" value="2"/>
</dbReference>
<dbReference type="Gene3D" id="1.25.40.10">
    <property type="entry name" value="Tetratricopeptide repeat domain"/>
    <property type="match status" value="3"/>
</dbReference>
<evidence type="ECO:0000256" key="2">
    <source>
        <dbReference type="ARBA" id="ARBA00023163"/>
    </source>
</evidence>
<evidence type="ECO:0000259" key="3">
    <source>
        <dbReference type="SMART" id="SM01043"/>
    </source>
</evidence>
<dbReference type="SMART" id="SM00028">
    <property type="entry name" value="TPR"/>
    <property type="match status" value="7"/>
</dbReference>
<dbReference type="Proteomes" id="UP000185511">
    <property type="component" value="Chromosome"/>
</dbReference>
<dbReference type="SMART" id="SM01043">
    <property type="entry name" value="BTAD"/>
    <property type="match status" value="1"/>
</dbReference>
<keyword evidence="2" id="KW-0804">Transcription</keyword>
<keyword evidence="4" id="KW-0238">DNA-binding</keyword>
<organism evidence="4 5">
    <name type="scientific">Actinoalloteichus fjordicus</name>
    <dbReference type="NCBI Taxonomy" id="1612552"/>
    <lineage>
        <taxon>Bacteria</taxon>
        <taxon>Bacillati</taxon>
        <taxon>Actinomycetota</taxon>
        <taxon>Actinomycetes</taxon>
        <taxon>Pseudonocardiales</taxon>
        <taxon>Pseudonocardiaceae</taxon>
        <taxon>Actinoalloteichus</taxon>
    </lineage>
</organism>
<reference evidence="5" key="1">
    <citation type="submission" date="2016-06" db="EMBL/GenBank/DDBJ databases">
        <title>Complete genome sequence of Actinoalloteichus fjordicus DSM 46855 (=ADI127-17), type strain of the new species Actinoalloteichus fjordicus.</title>
        <authorList>
            <person name="Ruckert C."/>
            <person name="Nouioui I."/>
            <person name="Willmese J."/>
            <person name="van Wezel G."/>
            <person name="Klenk H.-P."/>
            <person name="Kalinowski J."/>
            <person name="Zotchev S.B."/>
        </authorList>
    </citation>
    <scope>NUCLEOTIDE SEQUENCE [LARGE SCALE GENOMIC DNA]</scope>
    <source>
        <strain evidence="5">ADI127-7</strain>
    </source>
</reference>
<dbReference type="PRINTS" id="PR00364">
    <property type="entry name" value="DISEASERSIST"/>
</dbReference>
<dbReference type="EMBL" id="CP016076">
    <property type="protein sequence ID" value="APU13349.1"/>
    <property type="molecule type" value="Genomic_DNA"/>
</dbReference>
<accession>A0AAC9LBL2</accession>
<dbReference type="InterPro" id="IPR051677">
    <property type="entry name" value="AfsR-DnrI-RedD_regulator"/>
</dbReference>
<dbReference type="CDD" id="cd15831">
    <property type="entry name" value="BTAD"/>
    <property type="match status" value="1"/>
</dbReference>
<dbReference type="Gene3D" id="3.40.50.300">
    <property type="entry name" value="P-loop containing nucleotide triphosphate hydrolases"/>
    <property type="match status" value="1"/>
</dbReference>
<protein>
    <submittedName>
        <fullName evidence="4">DNA-binding transcriptional activator of the SARP family</fullName>
    </submittedName>
</protein>
<dbReference type="InterPro" id="IPR036388">
    <property type="entry name" value="WH-like_DNA-bd_sf"/>
</dbReference>
<dbReference type="Pfam" id="PF03704">
    <property type="entry name" value="BTAD"/>
    <property type="match status" value="1"/>
</dbReference>
<dbReference type="PANTHER" id="PTHR35807">
    <property type="entry name" value="TRANSCRIPTIONAL REGULATOR REDD-RELATED"/>
    <property type="match status" value="1"/>
</dbReference>